<dbReference type="InterPro" id="IPR016024">
    <property type="entry name" value="ARM-type_fold"/>
</dbReference>
<dbReference type="Gene3D" id="1.25.10.10">
    <property type="entry name" value="Leucine-rich Repeat Variant"/>
    <property type="match status" value="1"/>
</dbReference>
<accession>A0A4S9F3B9</accession>
<protein>
    <recommendedName>
        <fullName evidence="3">ARM repeat-containing protein</fullName>
    </recommendedName>
</protein>
<evidence type="ECO:0008006" key="3">
    <source>
        <dbReference type="Google" id="ProtNLM"/>
    </source>
</evidence>
<dbReference type="EMBL" id="QZAV01000027">
    <property type="protein sequence ID" value="THX41951.1"/>
    <property type="molecule type" value="Genomic_DNA"/>
</dbReference>
<evidence type="ECO:0000313" key="1">
    <source>
        <dbReference type="EMBL" id="THX41951.1"/>
    </source>
</evidence>
<reference evidence="1 2" key="1">
    <citation type="submission" date="2018-10" db="EMBL/GenBank/DDBJ databases">
        <title>Fifty Aureobasidium pullulans genomes reveal a recombining polyextremotolerant generalist.</title>
        <authorList>
            <person name="Gostincar C."/>
            <person name="Turk M."/>
            <person name="Zajc J."/>
            <person name="Gunde-Cimerman N."/>
        </authorList>
    </citation>
    <scope>NUCLEOTIDE SEQUENCE [LARGE SCALE GENOMIC DNA]</scope>
    <source>
        <strain evidence="1 2">EXF-9785</strain>
    </source>
</reference>
<dbReference type="InterPro" id="IPR040144">
    <property type="entry name" value="RAP1GDS1"/>
</dbReference>
<comment type="caution">
    <text evidence="1">The sequence shown here is derived from an EMBL/GenBank/DDBJ whole genome shotgun (WGS) entry which is preliminary data.</text>
</comment>
<dbReference type="PANTHER" id="PTHR10957">
    <property type="entry name" value="RAP1 GTPASE-GDP DISSOCIATION STIMULATOR 1"/>
    <property type="match status" value="1"/>
</dbReference>
<evidence type="ECO:0000313" key="2">
    <source>
        <dbReference type="Proteomes" id="UP000308953"/>
    </source>
</evidence>
<organism evidence="1 2">
    <name type="scientific">Aureobasidium pullulans</name>
    <name type="common">Black yeast</name>
    <name type="synonym">Pullularia pullulans</name>
    <dbReference type="NCBI Taxonomy" id="5580"/>
    <lineage>
        <taxon>Eukaryota</taxon>
        <taxon>Fungi</taxon>
        <taxon>Dikarya</taxon>
        <taxon>Ascomycota</taxon>
        <taxon>Pezizomycotina</taxon>
        <taxon>Dothideomycetes</taxon>
        <taxon>Dothideomycetidae</taxon>
        <taxon>Dothideales</taxon>
        <taxon>Saccotheciaceae</taxon>
        <taxon>Aureobasidium</taxon>
    </lineage>
</organism>
<dbReference type="AlphaFoldDB" id="A0A4S9F3B9"/>
<feature type="non-terminal residue" evidence="1">
    <location>
        <position position="1"/>
    </location>
</feature>
<dbReference type="Proteomes" id="UP000308953">
    <property type="component" value="Unassembled WGS sequence"/>
</dbReference>
<gene>
    <name evidence="1" type="ORF">D6D10_02313</name>
</gene>
<sequence>YCTYGREQQEDGNGLSSPCHLCGIVFVWSTGRVNVAVVTFDFVKLPRSAESPGKLYAFWEGLKVDKMADFDWAQSVLDADERPSLSNIAKALQILADSSANPELRSRMQDVSFQQLLSLFSGLAVSSEEESTDQTLWRNLLRCIGNMIADNDSRRSEMVTDPIYLKTLNTFLSANSNTPEAMALTDTAIKVLFNLCTDYTPAQQECFRQNIHRSLIYCLDSRLSTDDGVWGLALDLTCMIVEHKAELKPSEDYPDFEINAPRLLKLPLADVDATAFLDALTLVAAHLLDKDFVQGIVKHKQIEHIWKLLKRNEHRMLSDREAEDEDDYNEKQYLQFQLVLSQGLADMTALPLYNEKYDTSDPFIQSLYSQTIPTSTDPSSRSPVAPAACLILGNLIISDEAAITLAPHVPIKDLFAELGRSNDSAFLNAASGLLRHLSTPMQNREQYFADTEYLRSTQRLYTDVSLEQVQMGGLALTRQMLANMKPRLVAMLVHANINLLSTLLSTYQNTTSTSVKLEMSRLVVSFFRTLQASSATVSEVETGEEEVVEALFDTPVNTSSILDPLIFSIKHAAEPGIVAIQAEAWLGLNLAARLPGGASKVGDAVSDDDELFALFTLRLGGQGGQANNGEEAKDSRPEWLKEKERDNAVLLSAELIKAGDVDESVKEKFRAALNERDIRIG</sequence>
<dbReference type="SUPFAM" id="SSF48371">
    <property type="entry name" value="ARM repeat"/>
    <property type="match status" value="1"/>
</dbReference>
<proteinExistence type="predicted"/>
<name>A0A4S9F3B9_AURPU</name>
<dbReference type="InterPro" id="IPR011989">
    <property type="entry name" value="ARM-like"/>
</dbReference>
<dbReference type="GO" id="GO:0005085">
    <property type="term" value="F:guanyl-nucleotide exchange factor activity"/>
    <property type="evidence" value="ECO:0007669"/>
    <property type="project" value="InterPro"/>
</dbReference>